<evidence type="ECO:0000259" key="6">
    <source>
        <dbReference type="PROSITE" id="PS50112"/>
    </source>
</evidence>
<dbReference type="InterPro" id="IPR000014">
    <property type="entry name" value="PAS"/>
</dbReference>
<dbReference type="KEGG" id="bvc:CEP68_12760"/>
<dbReference type="Pfam" id="PF08448">
    <property type="entry name" value="PAS_4"/>
    <property type="match status" value="1"/>
</dbReference>
<dbReference type="GeneID" id="34014130"/>
<evidence type="ECO:0000256" key="2">
    <source>
        <dbReference type="ARBA" id="ARBA00022500"/>
    </source>
</evidence>
<dbReference type="InterPro" id="IPR004090">
    <property type="entry name" value="Chemotax_Me-accpt_rcpt"/>
</dbReference>
<name>A0A1Z3UAH0_BREVE</name>
<dbReference type="InterPro" id="IPR004089">
    <property type="entry name" value="MCPsignal_dom"/>
</dbReference>
<gene>
    <name evidence="8" type="ORF">CEP68_12760</name>
    <name evidence="9" type="ORF">NJD11_05150</name>
</gene>
<comment type="subcellular location">
    <subcellularLocation>
        <location evidence="1">Membrane</location>
    </subcellularLocation>
</comment>
<dbReference type="InterPro" id="IPR051310">
    <property type="entry name" value="MCP_chemotaxis"/>
</dbReference>
<dbReference type="SMART" id="SM00283">
    <property type="entry name" value="MA"/>
    <property type="match status" value="1"/>
</dbReference>
<reference evidence="9" key="3">
    <citation type="submission" date="2022-06" db="EMBL/GenBank/DDBJ databases">
        <authorList>
            <person name="Hesketh-Best P.J."/>
            <person name="Koch M.J."/>
        </authorList>
    </citation>
    <scope>NUCLEOTIDE SEQUENCE</scope>
    <source>
        <strain evidence="9">PC206-O</strain>
    </source>
</reference>
<dbReference type="GO" id="GO:0007165">
    <property type="term" value="P:signal transduction"/>
    <property type="evidence" value="ECO:0007669"/>
    <property type="project" value="UniProtKB-KW"/>
</dbReference>
<evidence type="ECO:0000256" key="4">
    <source>
        <dbReference type="PROSITE-ProRule" id="PRU00284"/>
    </source>
</evidence>
<evidence type="ECO:0000313" key="11">
    <source>
        <dbReference type="Proteomes" id="UP001272940"/>
    </source>
</evidence>
<reference evidence="10" key="1">
    <citation type="submission" date="2017-06" db="EMBL/GenBank/DDBJ databases">
        <title>FDA dAtabase for Regulatory Grade micrObial Sequences (FDA-ARGOS): Supporting development and validation of Infectious Disease Dx tests.</title>
        <authorList>
            <person name="Minogue T."/>
            <person name="Wolcott M."/>
            <person name="Wasieloski L."/>
            <person name="Aguilar W."/>
            <person name="Moore D."/>
            <person name="Tallon L."/>
            <person name="Sadzewicz L."/>
            <person name="Sengamalay N."/>
            <person name="Ott S."/>
            <person name="Godinez A."/>
            <person name="Nagaraj S."/>
            <person name="Nadendla S."/>
            <person name="Geyer C."/>
            <person name="Sichtig H."/>
        </authorList>
    </citation>
    <scope>NUCLEOTIDE SEQUENCE [LARGE SCALE GENOMIC DNA]</scope>
    <source>
        <strain evidence="10">FDAARGOS_289</strain>
    </source>
</reference>
<dbReference type="PROSITE" id="PS50111">
    <property type="entry name" value="CHEMOTAXIS_TRANSDUC_2"/>
    <property type="match status" value="1"/>
</dbReference>
<reference evidence="9 11" key="4">
    <citation type="journal article" date="2023" name="FEMS Microbes">
        <title>Whole genomes of deep-sea sponge-associated bacteria exhibit high novel natural product potential.</title>
        <authorList>
            <person name="Hesketh-Best P.J."/>
            <person name="January G.G."/>
            <person name="Koch M.J."/>
            <person name="Warburton P.J."/>
            <person name="Howell K.L."/>
            <person name="Upton M."/>
        </authorList>
    </citation>
    <scope>NUCLEOTIDE SEQUENCE [LARGE SCALE GENOMIC DNA]</scope>
    <source>
        <strain evidence="9 11">PC206-O</strain>
    </source>
</reference>
<dbReference type="FunFam" id="1.10.287.950:FF:000001">
    <property type="entry name" value="Methyl-accepting chemotaxis sensory transducer"/>
    <property type="match status" value="1"/>
</dbReference>
<dbReference type="Gene3D" id="1.10.287.950">
    <property type="entry name" value="Methyl-accepting chemotaxis protein"/>
    <property type="match status" value="1"/>
</dbReference>
<dbReference type="Proteomes" id="UP001272940">
    <property type="component" value="Unassembled WGS sequence"/>
</dbReference>
<evidence type="ECO:0000313" key="8">
    <source>
        <dbReference type="EMBL" id="ASE40299.1"/>
    </source>
</evidence>
<organism evidence="8 10">
    <name type="scientific">Brevundimonas vesicularis</name>
    <name type="common">Pseudomonas vesicularis</name>
    <dbReference type="NCBI Taxonomy" id="41276"/>
    <lineage>
        <taxon>Bacteria</taxon>
        <taxon>Pseudomonadati</taxon>
        <taxon>Pseudomonadota</taxon>
        <taxon>Alphaproteobacteria</taxon>
        <taxon>Caulobacterales</taxon>
        <taxon>Caulobacteraceae</taxon>
        <taxon>Brevundimonas</taxon>
    </lineage>
</organism>
<feature type="domain" description="PAS" evidence="6">
    <location>
        <begin position="15"/>
        <end position="70"/>
    </location>
</feature>
<dbReference type="InterPro" id="IPR003660">
    <property type="entry name" value="HAMP_dom"/>
</dbReference>
<evidence type="ECO:0000313" key="9">
    <source>
        <dbReference type="EMBL" id="MDX2334327.1"/>
    </source>
</evidence>
<dbReference type="GO" id="GO:0016020">
    <property type="term" value="C:membrane"/>
    <property type="evidence" value="ECO:0007669"/>
    <property type="project" value="UniProtKB-SubCell"/>
</dbReference>
<dbReference type="AlphaFoldDB" id="A0A1Z3UAH0"/>
<evidence type="ECO:0000259" key="7">
    <source>
        <dbReference type="PROSITE" id="PS50885"/>
    </source>
</evidence>
<dbReference type="CDD" id="cd11386">
    <property type="entry name" value="MCP_signal"/>
    <property type="match status" value="1"/>
</dbReference>
<dbReference type="Proteomes" id="UP000197050">
    <property type="component" value="Chromosome"/>
</dbReference>
<evidence type="ECO:0000259" key="5">
    <source>
        <dbReference type="PROSITE" id="PS50111"/>
    </source>
</evidence>
<accession>A0A1Z3UAH0</accession>
<dbReference type="PROSITE" id="PS50885">
    <property type="entry name" value="HAMP"/>
    <property type="match status" value="1"/>
</dbReference>
<dbReference type="GO" id="GO:0004888">
    <property type="term" value="F:transmembrane signaling receptor activity"/>
    <property type="evidence" value="ECO:0007669"/>
    <property type="project" value="InterPro"/>
</dbReference>
<reference evidence="8" key="2">
    <citation type="submission" date="2017-12" db="EMBL/GenBank/DDBJ databases">
        <title>FDA dAtabase for Regulatory Grade micrObial Sequences (FDA-ARGOS): Supporting development and validation of Infectious Disease Dx tests.</title>
        <authorList>
            <person name="Campos J."/>
            <person name="Goldberg B."/>
            <person name="Tallon L."/>
            <person name="Sadzewicz L."/>
            <person name="Sengamalay N."/>
            <person name="Ott S."/>
            <person name="Godinez A."/>
            <person name="Nagaraj S."/>
            <person name="Vavikolanu K."/>
            <person name="Vyas G."/>
            <person name="Nadendla S."/>
            <person name="Aluvathingal J."/>
            <person name="Geyer C."/>
            <person name="Nandy P."/>
            <person name="Hobson J."/>
            <person name="Sichtig H."/>
        </authorList>
    </citation>
    <scope>NUCLEOTIDE SEQUENCE</scope>
    <source>
        <strain evidence="8">FDAARGOS_289</strain>
    </source>
</reference>
<dbReference type="InterPro" id="IPR013656">
    <property type="entry name" value="PAS_4"/>
</dbReference>
<dbReference type="PANTHER" id="PTHR43531:SF11">
    <property type="entry name" value="METHYL-ACCEPTING CHEMOTAXIS PROTEIN 3"/>
    <property type="match status" value="1"/>
</dbReference>
<dbReference type="PANTHER" id="PTHR43531">
    <property type="entry name" value="PROTEIN ICFG"/>
    <property type="match status" value="1"/>
</dbReference>
<dbReference type="PROSITE" id="PS50112">
    <property type="entry name" value="PAS"/>
    <property type="match status" value="1"/>
</dbReference>
<comment type="similarity">
    <text evidence="3">Belongs to the methyl-accepting chemotaxis (MCP) protein family.</text>
</comment>
<dbReference type="GO" id="GO:0006935">
    <property type="term" value="P:chemotaxis"/>
    <property type="evidence" value="ECO:0007669"/>
    <property type="project" value="UniProtKB-KW"/>
</dbReference>
<feature type="domain" description="HAMP" evidence="7">
    <location>
        <begin position="150"/>
        <end position="202"/>
    </location>
</feature>
<dbReference type="PRINTS" id="PR00260">
    <property type="entry name" value="CHEMTRNSDUCR"/>
</dbReference>
<dbReference type="EMBL" id="JAMYEC010000002">
    <property type="protein sequence ID" value="MDX2334327.1"/>
    <property type="molecule type" value="Genomic_DNA"/>
</dbReference>
<dbReference type="Pfam" id="PF00015">
    <property type="entry name" value="MCPsignal"/>
    <property type="match status" value="1"/>
</dbReference>
<sequence length="499" mass="52343">MFKRHSAARLKAQTETAELRSLVSAVHRSQAVIEFELDGTVRTANANFLSVLGYDLEDVQGRHHRMFVDPVEADTPAYGDFWRRLNAGEFFVDKFVRYGKGGRRVVIEASYNPILDEAGRPYKVVKFASDVTAIEDERERRVQADRAAAEIQATVVEETGKGLSAMAAGDLSYRIGDSVVGDYASLRENFNQALIALAATLGAIRGDASAVQTGASQISAAADDLSRRTENQAAALEQTAAALDEITATVQKTAANAAATEGVVSDTRRQAEAGLAIVEHAMEAMTQIARSSDNIGEILGVIDEIAFQTNLLALNAGVEAARAGEAGRGFAVVASEVRALAQRSADSAREIKSLISKSAAQVKAGVGLVQDSGRALSDIAAGVGTVTGLMTEIRASTQEQAIGLAEVNTAVNAMDQITQQNAAMVEESTAASLTLSQDAARMMDRLTRFTIGDVTAGDDESLSAGGLRASPSPAAGALYRPKLAVVGGGSRWPAGGRGA</sequence>
<dbReference type="CDD" id="cd00130">
    <property type="entry name" value="PAS"/>
    <property type="match status" value="1"/>
</dbReference>
<dbReference type="SUPFAM" id="SSF55785">
    <property type="entry name" value="PYP-like sensor domain (PAS domain)"/>
    <property type="match status" value="1"/>
</dbReference>
<proteinExistence type="inferred from homology"/>
<dbReference type="RefSeq" id="WP_084375269.1">
    <property type="nucleotide sequence ID" value="NZ_CP022048.2"/>
</dbReference>
<dbReference type="Gene3D" id="3.30.450.20">
    <property type="entry name" value="PAS domain"/>
    <property type="match status" value="1"/>
</dbReference>
<keyword evidence="4" id="KW-0807">Transducer</keyword>
<dbReference type="NCBIfam" id="TIGR00229">
    <property type="entry name" value="sensory_box"/>
    <property type="match status" value="1"/>
</dbReference>
<evidence type="ECO:0000256" key="3">
    <source>
        <dbReference type="ARBA" id="ARBA00029447"/>
    </source>
</evidence>
<evidence type="ECO:0000256" key="1">
    <source>
        <dbReference type="ARBA" id="ARBA00004370"/>
    </source>
</evidence>
<dbReference type="EMBL" id="CP022048">
    <property type="protein sequence ID" value="ASE40299.1"/>
    <property type="molecule type" value="Genomic_DNA"/>
</dbReference>
<keyword evidence="2" id="KW-0145">Chemotaxis</keyword>
<dbReference type="InterPro" id="IPR035965">
    <property type="entry name" value="PAS-like_dom_sf"/>
</dbReference>
<dbReference type="SUPFAM" id="SSF58104">
    <property type="entry name" value="Methyl-accepting chemotaxis protein (MCP) signaling domain"/>
    <property type="match status" value="1"/>
</dbReference>
<protein>
    <submittedName>
        <fullName evidence="9">Methyl-accepting chemotaxis protein</fullName>
    </submittedName>
    <submittedName>
        <fullName evidence="8">PAS domain S-box protein</fullName>
    </submittedName>
</protein>
<keyword evidence="11" id="KW-1185">Reference proteome</keyword>
<feature type="domain" description="Methyl-accepting transducer" evidence="5">
    <location>
        <begin position="207"/>
        <end position="436"/>
    </location>
</feature>
<evidence type="ECO:0000313" key="10">
    <source>
        <dbReference type="Proteomes" id="UP000197050"/>
    </source>
</evidence>